<reference evidence="1" key="1">
    <citation type="submission" date="2023-10" db="EMBL/GenBank/DDBJ databases">
        <authorList>
            <person name="Rodriguez Cubillos JULIANA M."/>
            <person name="De Vega J."/>
        </authorList>
    </citation>
    <scope>NUCLEOTIDE SEQUENCE</scope>
</reference>
<dbReference type="Proteomes" id="UP001177021">
    <property type="component" value="Unassembled WGS sequence"/>
</dbReference>
<name>A0ACB0KBB2_TRIPR</name>
<organism evidence="1 2">
    <name type="scientific">Trifolium pratense</name>
    <name type="common">Red clover</name>
    <dbReference type="NCBI Taxonomy" id="57577"/>
    <lineage>
        <taxon>Eukaryota</taxon>
        <taxon>Viridiplantae</taxon>
        <taxon>Streptophyta</taxon>
        <taxon>Embryophyta</taxon>
        <taxon>Tracheophyta</taxon>
        <taxon>Spermatophyta</taxon>
        <taxon>Magnoliopsida</taxon>
        <taxon>eudicotyledons</taxon>
        <taxon>Gunneridae</taxon>
        <taxon>Pentapetalae</taxon>
        <taxon>rosids</taxon>
        <taxon>fabids</taxon>
        <taxon>Fabales</taxon>
        <taxon>Fabaceae</taxon>
        <taxon>Papilionoideae</taxon>
        <taxon>50 kb inversion clade</taxon>
        <taxon>NPAAA clade</taxon>
        <taxon>Hologalegina</taxon>
        <taxon>IRL clade</taxon>
        <taxon>Trifolieae</taxon>
        <taxon>Trifolium</taxon>
    </lineage>
</organism>
<evidence type="ECO:0000313" key="2">
    <source>
        <dbReference type="Proteomes" id="UP001177021"/>
    </source>
</evidence>
<dbReference type="EMBL" id="CASHSV030000206">
    <property type="protein sequence ID" value="CAJ2653589.1"/>
    <property type="molecule type" value="Genomic_DNA"/>
</dbReference>
<accession>A0ACB0KBB2</accession>
<protein>
    <submittedName>
        <fullName evidence="1">Uncharacterized protein</fullName>
    </submittedName>
</protein>
<comment type="caution">
    <text evidence="1">The sequence shown here is derived from an EMBL/GenBank/DDBJ whole genome shotgun (WGS) entry which is preliminary data.</text>
</comment>
<sequence length="290" mass="33114">MARTTNNSNNASGSASSSSLDPYYIHPSENPTTVCISPQLEGESNYHGWAKHMQRVLATKNKFRFVDGSIPVPSEDDLNFVAWEQCNNLVHSWLINSMKPQVTESVVYIENAIDVWKDLKEWYLQGDRVRVATLYQEISNFKQGNCRVSDYFTEMRAMWEELDQFRPIPQCTCPHRCVCAAMRSARLFKTEDKIIQFLMGLNEQFQHIRCQVLLMEPLPTINKVLSMVLQEERQQSYGLTPQIEGKNEVSDALVNAVDSNGAWRGYGRGRGSSYYQGGRGRGNHTNSTKR</sequence>
<evidence type="ECO:0000313" key="1">
    <source>
        <dbReference type="EMBL" id="CAJ2653589.1"/>
    </source>
</evidence>
<gene>
    <name evidence="1" type="ORF">MILVUS5_LOCUS20899</name>
</gene>
<keyword evidence="2" id="KW-1185">Reference proteome</keyword>
<proteinExistence type="predicted"/>